<name>A0ABN3UQ27_9MICO</name>
<organism evidence="2 3">
    <name type="scientific">Pedococcus aerophilus</name>
    <dbReference type="NCBI Taxonomy" id="436356"/>
    <lineage>
        <taxon>Bacteria</taxon>
        <taxon>Bacillati</taxon>
        <taxon>Actinomycetota</taxon>
        <taxon>Actinomycetes</taxon>
        <taxon>Micrococcales</taxon>
        <taxon>Intrasporangiaceae</taxon>
        <taxon>Pedococcus</taxon>
    </lineage>
</organism>
<sequence length="159" mass="17815">MGYSDAPTGVLERNREDAFRVTFPAPGRHGHQGQRPPTVTTTHTPQQPPTTNSTTGLLDERRRRRRLEHLLDLRWRLATLAVERRSHGLDDANDTFGQQLAVEIALSEEFPDIYVERLGDWARQEAELEHQPPQMSAECGICQAIASRSGVNLTPPEAA</sequence>
<evidence type="ECO:0000313" key="2">
    <source>
        <dbReference type="EMBL" id="GAA2736071.1"/>
    </source>
</evidence>
<feature type="compositionally biased region" description="Low complexity" evidence="1">
    <location>
        <begin position="36"/>
        <end position="57"/>
    </location>
</feature>
<evidence type="ECO:0000256" key="1">
    <source>
        <dbReference type="SAM" id="MobiDB-lite"/>
    </source>
</evidence>
<dbReference type="Proteomes" id="UP001501326">
    <property type="component" value="Unassembled WGS sequence"/>
</dbReference>
<feature type="region of interest" description="Disordered" evidence="1">
    <location>
        <begin position="1"/>
        <end position="57"/>
    </location>
</feature>
<protein>
    <submittedName>
        <fullName evidence="2">Uncharacterized protein</fullName>
    </submittedName>
</protein>
<gene>
    <name evidence="2" type="ORF">GCM10009867_19890</name>
</gene>
<evidence type="ECO:0000313" key="3">
    <source>
        <dbReference type="Proteomes" id="UP001501326"/>
    </source>
</evidence>
<dbReference type="EMBL" id="BAAARN010000001">
    <property type="protein sequence ID" value="GAA2736071.1"/>
    <property type="molecule type" value="Genomic_DNA"/>
</dbReference>
<proteinExistence type="predicted"/>
<comment type="caution">
    <text evidence="2">The sequence shown here is derived from an EMBL/GenBank/DDBJ whole genome shotgun (WGS) entry which is preliminary data.</text>
</comment>
<keyword evidence="3" id="KW-1185">Reference proteome</keyword>
<accession>A0ABN3UQ27</accession>
<reference evidence="2 3" key="1">
    <citation type="journal article" date="2019" name="Int. J. Syst. Evol. Microbiol.">
        <title>The Global Catalogue of Microorganisms (GCM) 10K type strain sequencing project: providing services to taxonomists for standard genome sequencing and annotation.</title>
        <authorList>
            <consortium name="The Broad Institute Genomics Platform"/>
            <consortium name="The Broad Institute Genome Sequencing Center for Infectious Disease"/>
            <person name="Wu L."/>
            <person name="Ma J."/>
        </authorList>
    </citation>
    <scope>NUCLEOTIDE SEQUENCE [LARGE SCALE GENOMIC DNA]</scope>
    <source>
        <strain evidence="2 3">JCM 16378</strain>
    </source>
</reference>